<evidence type="ECO:0000256" key="5">
    <source>
        <dbReference type="SAM" id="Phobius"/>
    </source>
</evidence>
<dbReference type="InterPro" id="IPR007016">
    <property type="entry name" value="O-antigen_ligase-rel_domated"/>
</dbReference>
<reference evidence="7 8" key="1">
    <citation type="journal article" date="2015" name="Nature">
        <title>rRNA introns, odd ribosomes, and small enigmatic genomes across a large radiation of phyla.</title>
        <authorList>
            <person name="Brown C.T."/>
            <person name="Hug L.A."/>
            <person name="Thomas B.C."/>
            <person name="Sharon I."/>
            <person name="Castelle C.J."/>
            <person name="Singh A."/>
            <person name="Wilkins M.J."/>
            <person name="Williams K.H."/>
            <person name="Banfield J.F."/>
        </authorList>
    </citation>
    <scope>NUCLEOTIDE SEQUENCE [LARGE SCALE GENOMIC DNA]</scope>
</reference>
<feature type="transmembrane region" description="Helical" evidence="5">
    <location>
        <begin position="29"/>
        <end position="49"/>
    </location>
</feature>
<name>A0A0G0G4Z0_9BACT</name>
<feature type="transmembrane region" description="Helical" evidence="5">
    <location>
        <begin position="160"/>
        <end position="180"/>
    </location>
</feature>
<feature type="transmembrane region" description="Helical" evidence="5">
    <location>
        <begin position="121"/>
        <end position="140"/>
    </location>
</feature>
<organism evidence="7 8">
    <name type="scientific">Candidatus Roizmanbacteria bacterium GW2011_GWC2_37_13</name>
    <dbReference type="NCBI Taxonomy" id="1618486"/>
    <lineage>
        <taxon>Bacteria</taxon>
        <taxon>Candidatus Roizmaniibacteriota</taxon>
    </lineage>
</organism>
<dbReference type="AlphaFoldDB" id="A0A0G0G4Z0"/>
<dbReference type="PANTHER" id="PTHR37422:SF13">
    <property type="entry name" value="LIPOPOLYSACCHARIDE BIOSYNTHESIS PROTEIN PA4999-RELATED"/>
    <property type="match status" value="1"/>
</dbReference>
<accession>A0A0G0G4Z0</accession>
<dbReference type="PANTHER" id="PTHR37422">
    <property type="entry name" value="TEICHURONIC ACID BIOSYNTHESIS PROTEIN TUAE"/>
    <property type="match status" value="1"/>
</dbReference>
<evidence type="ECO:0000256" key="2">
    <source>
        <dbReference type="ARBA" id="ARBA00022692"/>
    </source>
</evidence>
<feature type="transmembrane region" description="Helical" evidence="5">
    <location>
        <begin position="219"/>
        <end position="237"/>
    </location>
</feature>
<keyword evidence="4 5" id="KW-0472">Membrane</keyword>
<evidence type="ECO:0000313" key="7">
    <source>
        <dbReference type="EMBL" id="KKQ25087.1"/>
    </source>
</evidence>
<dbReference type="Pfam" id="PF04932">
    <property type="entry name" value="Wzy_C"/>
    <property type="match status" value="1"/>
</dbReference>
<sequence length="362" mass="42141">MAILFYLISFLFSLGQLGRISFFNQQVNFYLYEVFLTFFFLILLAKYRLEPIYEALKKTKSAFLFLTILSISLLIGFNQYSFFENAVGLLYLVRLLSYGTYWVYVSYMVKKKPDFKKNLNIGLWIFISMTTVTTITQYFFYPDLRNQFYQGWDPHLYRTFGVFFDTTIAGTIFAMIFVFSNNLVVKGIFLIFLVLSFSRSVYLSLVIVLLYIFFKNRDFKKLFLSLFILLFILFIAPKPAGEGVNLKRTFSIASRTEDYREGFNLFLKKPIIGYGYNRLRYVRSRSISHAGASFSSSYLTILVSSGIAGLIGLISTMRLIWIRKKNARTLLLFLTTVSLFDNVLLHPFILFISGVLLILSDR</sequence>
<feature type="transmembrane region" description="Helical" evidence="5">
    <location>
        <begin position="61"/>
        <end position="83"/>
    </location>
</feature>
<dbReference type="EMBL" id="LBSV01000012">
    <property type="protein sequence ID" value="KKQ25087.1"/>
    <property type="molecule type" value="Genomic_DNA"/>
</dbReference>
<evidence type="ECO:0000256" key="1">
    <source>
        <dbReference type="ARBA" id="ARBA00004141"/>
    </source>
</evidence>
<dbReference type="InterPro" id="IPR051533">
    <property type="entry name" value="WaaL-like"/>
</dbReference>
<evidence type="ECO:0000259" key="6">
    <source>
        <dbReference type="Pfam" id="PF04932"/>
    </source>
</evidence>
<feature type="transmembrane region" description="Helical" evidence="5">
    <location>
        <begin position="89"/>
        <end position="109"/>
    </location>
</feature>
<feature type="domain" description="O-antigen ligase-related" evidence="6">
    <location>
        <begin position="188"/>
        <end position="313"/>
    </location>
</feature>
<comment type="subcellular location">
    <subcellularLocation>
        <location evidence="1">Membrane</location>
        <topology evidence="1">Multi-pass membrane protein</topology>
    </subcellularLocation>
</comment>
<evidence type="ECO:0000256" key="3">
    <source>
        <dbReference type="ARBA" id="ARBA00022989"/>
    </source>
</evidence>
<comment type="caution">
    <text evidence="7">The sequence shown here is derived from an EMBL/GenBank/DDBJ whole genome shotgun (WGS) entry which is preliminary data.</text>
</comment>
<dbReference type="GO" id="GO:0016020">
    <property type="term" value="C:membrane"/>
    <property type="evidence" value="ECO:0007669"/>
    <property type="project" value="UniProtKB-SubCell"/>
</dbReference>
<dbReference type="Proteomes" id="UP000034917">
    <property type="component" value="Unassembled WGS sequence"/>
</dbReference>
<proteinExistence type="predicted"/>
<keyword evidence="2 5" id="KW-0812">Transmembrane</keyword>
<feature type="transmembrane region" description="Helical" evidence="5">
    <location>
        <begin position="187"/>
        <end position="213"/>
    </location>
</feature>
<feature type="transmembrane region" description="Helical" evidence="5">
    <location>
        <begin position="298"/>
        <end position="321"/>
    </location>
</feature>
<evidence type="ECO:0000256" key="4">
    <source>
        <dbReference type="ARBA" id="ARBA00023136"/>
    </source>
</evidence>
<keyword evidence="3 5" id="KW-1133">Transmembrane helix</keyword>
<feature type="transmembrane region" description="Helical" evidence="5">
    <location>
        <begin position="333"/>
        <end position="359"/>
    </location>
</feature>
<gene>
    <name evidence="7" type="ORF">US40_C0012G0022</name>
</gene>
<protein>
    <recommendedName>
        <fullName evidence="6">O-antigen ligase-related domain-containing protein</fullName>
    </recommendedName>
</protein>
<evidence type="ECO:0000313" key="8">
    <source>
        <dbReference type="Proteomes" id="UP000034917"/>
    </source>
</evidence>